<dbReference type="PANTHER" id="PTHR48111">
    <property type="entry name" value="REGULATOR OF RPOS"/>
    <property type="match status" value="1"/>
</dbReference>
<dbReference type="SMART" id="SM00448">
    <property type="entry name" value="REC"/>
    <property type="match status" value="1"/>
</dbReference>
<dbReference type="GO" id="GO:0000156">
    <property type="term" value="F:phosphorelay response regulator activity"/>
    <property type="evidence" value="ECO:0007669"/>
    <property type="project" value="TreeGrafter"/>
</dbReference>
<reference evidence="6" key="1">
    <citation type="journal article" date="2021" name="PeerJ">
        <title>Extensive microbial diversity within the chicken gut microbiome revealed by metagenomics and culture.</title>
        <authorList>
            <person name="Gilroy R."/>
            <person name="Ravi A."/>
            <person name="Getino M."/>
            <person name="Pursley I."/>
            <person name="Horton D.L."/>
            <person name="Alikhan N.F."/>
            <person name="Baker D."/>
            <person name="Gharbi K."/>
            <person name="Hall N."/>
            <person name="Watson M."/>
            <person name="Adriaenssens E.M."/>
            <person name="Foster-Nyarko E."/>
            <person name="Jarju S."/>
            <person name="Secka A."/>
            <person name="Antonio M."/>
            <person name="Oren A."/>
            <person name="Chaudhuri R.R."/>
            <person name="La Ragione R."/>
            <person name="Hildebrand F."/>
            <person name="Pallen M.J."/>
        </authorList>
    </citation>
    <scope>NUCLEOTIDE SEQUENCE</scope>
    <source>
        <strain evidence="6">687</strain>
    </source>
</reference>
<dbReference type="Gene3D" id="6.10.250.690">
    <property type="match status" value="1"/>
</dbReference>
<dbReference type="Proteomes" id="UP000824150">
    <property type="component" value="Unassembled WGS sequence"/>
</dbReference>
<evidence type="ECO:0000256" key="1">
    <source>
        <dbReference type="ARBA" id="ARBA00023125"/>
    </source>
</evidence>
<dbReference type="CDD" id="cd00383">
    <property type="entry name" value="trans_reg_C"/>
    <property type="match status" value="1"/>
</dbReference>
<dbReference type="SMART" id="SM00862">
    <property type="entry name" value="Trans_reg_C"/>
    <property type="match status" value="1"/>
</dbReference>
<dbReference type="Pfam" id="PF00072">
    <property type="entry name" value="Response_reg"/>
    <property type="match status" value="1"/>
</dbReference>
<dbReference type="GO" id="GO:0032993">
    <property type="term" value="C:protein-DNA complex"/>
    <property type="evidence" value="ECO:0007669"/>
    <property type="project" value="TreeGrafter"/>
</dbReference>
<dbReference type="PROSITE" id="PS50110">
    <property type="entry name" value="RESPONSE_REGULATORY"/>
    <property type="match status" value="1"/>
</dbReference>
<dbReference type="GO" id="GO:0000976">
    <property type="term" value="F:transcription cis-regulatory region binding"/>
    <property type="evidence" value="ECO:0007669"/>
    <property type="project" value="TreeGrafter"/>
</dbReference>
<accession>A0A9E2KQ44</accession>
<keyword evidence="2" id="KW-0597">Phosphoprotein</keyword>
<dbReference type="GO" id="GO:0005829">
    <property type="term" value="C:cytosol"/>
    <property type="evidence" value="ECO:0007669"/>
    <property type="project" value="TreeGrafter"/>
</dbReference>
<evidence type="ECO:0000256" key="2">
    <source>
        <dbReference type="PROSITE-ProRule" id="PRU00169"/>
    </source>
</evidence>
<feature type="domain" description="Response regulatory" evidence="4">
    <location>
        <begin position="4"/>
        <end position="117"/>
    </location>
</feature>
<evidence type="ECO:0000313" key="7">
    <source>
        <dbReference type="Proteomes" id="UP000824150"/>
    </source>
</evidence>
<dbReference type="InterPro" id="IPR011006">
    <property type="entry name" value="CheY-like_superfamily"/>
</dbReference>
<protein>
    <submittedName>
        <fullName evidence="6">Response regulator</fullName>
    </submittedName>
</protein>
<keyword evidence="1 3" id="KW-0238">DNA-binding</keyword>
<gene>
    <name evidence="6" type="ORF">IAA31_05830</name>
</gene>
<feature type="modified residue" description="4-aspartylphosphate" evidence="2">
    <location>
        <position position="53"/>
    </location>
</feature>
<evidence type="ECO:0000256" key="3">
    <source>
        <dbReference type="PROSITE-ProRule" id="PRU01091"/>
    </source>
</evidence>
<dbReference type="InterPro" id="IPR001789">
    <property type="entry name" value="Sig_transdc_resp-reg_receiver"/>
</dbReference>
<dbReference type="InterPro" id="IPR001867">
    <property type="entry name" value="OmpR/PhoB-type_DNA-bd"/>
</dbReference>
<dbReference type="PROSITE" id="PS51755">
    <property type="entry name" value="OMPR_PHOB"/>
    <property type="match status" value="1"/>
</dbReference>
<name>A0A9E2KQ44_9GAMM</name>
<dbReference type="Gene3D" id="1.10.10.10">
    <property type="entry name" value="Winged helix-like DNA-binding domain superfamily/Winged helix DNA-binding domain"/>
    <property type="match status" value="1"/>
</dbReference>
<dbReference type="AlphaFoldDB" id="A0A9E2KQ44"/>
<feature type="domain" description="OmpR/PhoB-type" evidence="5">
    <location>
        <begin position="129"/>
        <end position="228"/>
    </location>
</feature>
<dbReference type="Pfam" id="PF00486">
    <property type="entry name" value="Trans_reg_C"/>
    <property type="match status" value="1"/>
</dbReference>
<evidence type="ECO:0000259" key="4">
    <source>
        <dbReference type="PROSITE" id="PS50110"/>
    </source>
</evidence>
<evidence type="ECO:0000313" key="6">
    <source>
        <dbReference type="EMBL" id="MBU3826992.1"/>
    </source>
</evidence>
<feature type="DNA-binding region" description="OmpR/PhoB-type" evidence="3">
    <location>
        <begin position="129"/>
        <end position="228"/>
    </location>
</feature>
<reference evidence="6" key="2">
    <citation type="submission" date="2021-04" db="EMBL/GenBank/DDBJ databases">
        <authorList>
            <person name="Gilroy R."/>
        </authorList>
    </citation>
    <scope>NUCLEOTIDE SEQUENCE</scope>
    <source>
        <strain evidence="6">687</strain>
    </source>
</reference>
<dbReference type="GO" id="GO:0006355">
    <property type="term" value="P:regulation of DNA-templated transcription"/>
    <property type="evidence" value="ECO:0007669"/>
    <property type="project" value="InterPro"/>
</dbReference>
<dbReference type="PANTHER" id="PTHR48111:SF50">
    <property type="entry name" value="KDP OPERON TRANSCRIPTIONAL REGULATORY PROTEIN KDPE"/>
    <property type="match status" value="1"/>
</dbReference>
<dbReference type="InterPro" id="IPR036388">
    <property type="entry name" value="WH-like_DNA-bd_sf"/>
</dbReference>
<dbReference type="Gene3D" id="3.40.50.2300">
    <property type="match status" value="1"/>
</dbReference>
<dbReference type="EMBL" id="JAHLFG010000062">
    <property type="protein sequence ID" value="MBU3826992.1"/>
    <property type="molecule type" value="Genomic_DNA"/>
</dbReference>
<evidence type="ECO:0000259" key="5">
    <source>
        <dbReference type="PROSITE" id="PS51755"/>
    </source>
</evidence>
<comment type="caution">
    <text evidence="6">The sequence shown here is derived from an EMBL/GenBank/DDBJ whole genome shotgun (WGS) entry which is preliminary data.</text>
</comment>
<organism evidence="6 7">
    <name type="scientific">Candidatus Anaerobiospirillum merdipullorum</name>
    <dbReference type="NCBI Taxonomy" id="2838450"/>
    <lineage>
        <taxon>Bacteria</taxon>
        <taxon>Pseudomonadati</taxon>
        <taxon>Pseudomonadota</taxon>
        <taxon>Gammaproteobacteria</taxon>
        <taxon>Aeromonadales</taxon>
        <taxon>Succinivibrionaceae</taxon>
        <taxon>Anaerobiospirillum</taxon>
    </lineage>
</organism>
<dbReference type="InterPro" id="IPR039420">
    <property type="entry name" value="WalR-like"/>
</dbReference>
<sequence length="228" mass="25666">MTASILIVEDEEQICKALKSILTDASYQVFIATTLKQDEIEASTRKPDLLIVDLGLPDGDGIILLHNVRQYSTVPIIVLSARDSEDSKVVALDAGADDYLVKPFGSNELLARVRAQLCRRAILPDKQDSSAIVLGNVKIDVPSQLITKHDEPVHLTKIELRLLQCLLQERGKILTQRYLLQQVWGPNYVEHPHYLRIYMARLRTKLEDEPANPKFLLTENGIGYRLAT</sequence>
<proteinExistence type="predicted"/>
<dbReference type="SUPFAM" id="SSF52172">
    <property type="entry name" value="CheY-like"/>
    <property type="match status" value="1"/>
</dbReference>